<protein>
    <recommendedName>
        <fullName evidence="3">Apea-like HEPN domain-containing protein</fullName>
    </recommendedName>
</protein>
<proteinExistence type="predicted"/>
<sequence>MARPVLADEILFKECIPYLREDLYNKKQRILDINNQQTYSCISTTFEISKPWIFDDFSIHPSNIIHFPIARKSILNFVENPKWIESHSIHPPHLFGEVLSSIVSFITLKPVKSPRGDDLTVFSITSIQEIPEIIIKTLSFTMTFIGSGPGYISSDLGEEQEEIYISEIKDLLKLLKALKENDYIFILEVLRLIQLSILSKRDDLGEAYLLLISALEAVSQKAIKRKSIKHPKELIWTEKAKIDEIFKELLDEYKDIRGRDKYLADRFVDFILKYSPVDEWDEIIDDRDKYGHRIWHGDLKTIPPRDMDQDELRKILNNAYQYRSKFVHQGTQPPHSYNALNSNKFFEVSFSEDCPIDIRFLSDAPLTSSEHVEISPKYEFMLGLAKKAILNWLKDKFKK</sequence>
<organism evidence="1 2">
    <name type="scientific">Acinetobacter pittii</name>
    <name type="common">Acinetobacter genomosp. 3</name>
    <dbReference type="NCBI Taxonomy" id="48296"/>
    <lineage>
        <taxon>Bacteria</taxon>
        <taxon>Pseudomonadati</taxon>
        <taxon>Pseudomonadota</taxon>
        <taxon>Gammaproteobacteria</taxon>
        <taxon>Moraxellales</taxon>
        <taxon>Moraxellaceae</taxon>
        <taxon>Acinetobacter</taxon>
        <taxon>Acinetobacter calcoaceticus/baumannii complex</taxon>
    </lineage>
</organism>
<dbReference type="RefSeq" id="WP_167563280.1">
    <property type="nucleotide sequence ID" value="NZ_CP049806.1"/>
</dbReference>
<dbReference type="Proteomes" id="UP000501692">
    <property type="component" value="Chromosome"/>
</dbReference>
<evidence type="ECO:0000313" key="2">
    <source>
        <dbReference type="Proteomes" id="UP000501692"/>
    </source>
</evidence>
<dbReference type="EMBL" id="CP049806">
    <property type="protein sequence ID" value="QIT17299.1"/>
    <property type="molecule type" value="Genomic_DNA"/>
</dbReference>
<reference evidence="1 2" key="1">
    <citation type="submission" date="2020-03" db="EMBL/GenBank/DDBJ databases">
        <authorList>
            <person name="Zhang L."/>
            <person name="Han X."/>
            <person name="Chen Y."/>
            <person name="Yu Y."/>
        </authorList>
    </citation>
    <scope>NUCLEOTIDE SEQUENCE [LARGE SCALE GENOMIC DNA]</scope>
    <source>
        <strain evidence="1 2">A1254</strain>
    </source>
</reference>
<accession>A0A6H0FSH7</accession>
<gene>
    <name evidence="1" type="ORF">G8E09_05990</name>
</gene>
<dbReference type="AlphaFoldDB" id="A0A6H0FSH7"/>
<evidence type="ECO:0008006" key="3">
    <source>
        <dbReference type="Google" id="ProtNLM"/>
    </source>
</evidence>
<evidence type="ECO:0000313" key="1">
    <source>
        <dbReference type="EMBL" id="QIT17299.1"/>
    </source>
</evidence>
<name>A0A6H0FSH7_ACIPI</name>